<keyword evidence="4" id="KW-1185">Reference proteome</keyword>
<evidence type="ECO:0000313" key="3">
    <source>
        <dbReference type="EMBL" id="KLO09374.1"/>
    </source>
</evidence>
<dbReference type="EMBL" id="KQ086057">
    <property type="protein sequence ID" value="KLO09374.1"/>
    <property type="molecule type" value="Genomic_DNA"/>
</dbReference>
<gene>
    <name evidence="3" type="ORF">SCHPADRAFT_943669</name>
</gene>
<feature type="region of interest" description="Disordered" evidence="1">
    <location>
        <begin position="1"/>
        <end position="24"/>
    </location>
</feature>
<keyword evidence="2" id="KW-0472">Membrane</keyword>
<accession>A0A0H2RC30</accession>
<keyword evidence="2" id="KW-1133">Transmembrane helix</keyword>
<dbReference type="AlphaFoldDB" id="A0A0H2RC30"/>
<name>A0A0H2RC30_9AGAM</name>
<evidence type="ECO:0000313" key="4">
    <source>
        <dbReference type="Proteomes" id="UP000053477"/>
    </source>
</evidence>
<evidence type="ECO:0000256" key="2">
    <source>
        <dbReference type="SAM" id="Phobius"/>
    </source>
</evidence>
<feature type="transmembrane region" description="Helical" evidence="2">
    <location>
        <begin position="132"/>
        <end position="152"/>
    </location>
</feature>
<dbReference type="Proteomes" id="UP000053477">
    <property type="component" value="Unassembled WGS sequence"/>
</dbReference>
<feature type="transmembrane region" description="Helical" evidence="2">
    <location>
        <begin position="182"/>
        <end position="202"/>
    </location>
</feature>
<evidence type="ECO:0000256" key="1">
    <source>
        <dbReference type="SAM" id="MobiDB-lite"/>
    </source>
</evidence>
<protein>
    <submittedName>
        <fullName evidence="3">Uncharacterized protein</fullName>
    </submittedName>
</protein>
<keyword evidence="2" id="KW-0812">Transmembrane</keyword>
<feature type="transmembrane region" description="Helical" evidence="2">
    <location>
        <begin position="98"/>
        <end position="126"/>
    </location>
</feature>
<reference evidence="3 4" key="1">
    <citation type="submission" date="2015-04" db="EMBL/GenBank/DDBJ databases">
        <title>Complete genome sequence of Schizopora paradoxa KUC8140, a cosmopolitan wood degrader in East Asia.</title>
        <authorList>
            <consortium name="DOE Joint Genome Institute"/>
            <person name="Min B."/>
            <person name="Park H."/>
            <person name="Jang Y."/>
            <person name="Kim J.-J."/>
            <person name="Kim K.H."/>
            <person name="Pangilinan J."/>
            <person name="Lipzen A."/>
            <person name="Riley R."/>
            <person name="Grigoriev I.V."/>
            <person name="Spatafora J.W."/>
            <person name="Choi I.-G."/>
        </authorList>
    </citation>
    <scope>NUCLEOTIDE SEQUENCE [LARGE SCALE GENOMIC DNA]</scope>
    <source>
        <strain evidence="3 4">KUC8140</strain>
    </source>
</reference>
<feature type="transmembrane region" description="Helical" evidence="2">
    <location>
        <begin position="57"/>
        <end position="77"/>
    </location>
</feature>
<sequence>MNLNSSFAPYGQQPAPPFSSRPAMGFPSMNQHPHMKAPMQMSGNFEEETSKVTGTRLIYLAILFMCETTAFGLLMTLNSSQGVFVSNVRGSAVNPPNLLNAMAYCTGFSALAAIIDLVGTFISGIHNPIREFIVSAISFLIFVGWITLDALLQSKSPEKYYCGTGIYENGYCTASMRTIQGLTWTGASIFGLHALFCFVVGAHD</sequence>
<dbReference type="InParanoid" id="A0A0H2RC30"/>
<organism evidence="3 4">
    <name type="scientific">Schizopora paradoxa</name>
    <dbReference type="NCBI Taxonomy" id="27342"/>
    <lineage>
        <taxon>Eukaryota</taxon>
        <taxon>Fungi</taxon>
        <taxon>Dikarya</taxon>
        <taxon>Basidiomycota</taxon>
        <taxon>Agaricomycotina</taxon>
        <taxon>Agaricomycetes</taxon>
        <taxon>Hymenochaetales</taxon>
        <taxon>Schizoporaceae</taxon>
        <taxon>Schizopora</taxon>
    </lineage>
</organism>
<proteinExistence type="predicted"/>